<name>A0A174VAX0_9FIRM</name>
<reference evidence="3 4" key="1">
    <citation type="submission" date="2018-08" db="EMBL/GenBank/DDBJ databases">
        <title>A genome reference for cultivated species of the human gut microbiota.</title>
        <authorList>
            <person name="Zou Y."/>
            <person name="Xue W."/>
            <person name="Luo G."/>
        </authorList>
    </citation>
    <scope>NUCLEOTIDE SEQUENCE [LARGE SCALE GENOMIC DNA]</scope>
    <source>
        <strain evidence="3 4">TM09-12</strain>
    </source>
</reference>
<dbReference type="Proteomes" id="UP000434223">
    <property type="component" value="Unassembled WGS sequence"/>
</dbReference>
<comment type="caution">
    <text evidence="3">The sequence shown here is derived from an EMBL/GenBank/DDBJ whole genome shotgun (WGS) entry which is preliminary data.</text>
</comment>
<dbReference type="RefSeq" id="WP_006776825.1">
    <property type="nucleotide sequence ID" value="NZ_CABJBJ010000037.1"/>
</dbReference>
<evidence type="ECO:0000313" key="3">
    <source>
        <dbReference type="EMBL" id="RGJ05995.1"/>
    </source>
</evidence>
<dbReference type="OrthoDB" id="164654at2"/>
<dbReference type="PANTHER" id="PTHR30383:SF29">
    <property type="entry name" value="SGNH HYDROLASE-TYPE ESTERASE DOMAIN-CONTAINING PROTEIN"/>
    <property type="match status" value="1"/>
</dbReference>
<sequence>MMKNILVFGDSNTWGLIPGTHERYPWGVRWTSILQEKERCNNTRIIEEGLCGRTTIFEDELRPGRKGLDMLPVLLETHNPLDAAIIMLGTNDCKILYRAPAHVIGKGIVLCLDELLKVIPADRILLVSPLLLGENVWKPEKDPEFDQASVLICKQLKEEYRKIASAKGTAFIAASDYAAASSIDDEHLTEDGHSALADILYNKLIEMKVI</sequence>
<dbReference type="Gene3D" id="3.40.50.1110">
    <property type="entry name" value="SGNH hydrolase"/>
    <property type="match status" value="1"/>
</dbReference>
<dbReference type="Proteomes" id="UP000263014">
    <property type="component" value="Unassembled WGS sequence"/>
</dbReference>
<dbReference type="EMBL" id="WNME01000003">
    <property type="protein sequence ID" value="MUB62746.1"/>
    <property type="molecule type" value="Genomic_DNA"/>
</dbReference>
<dbReference type="Pfam" id="PF13472">
    <property type="entry name" value="Lipase_GDSL_2"/>
    <property type="match status" value="1"/>
</dbReference>
<evidence type="ECO:0000313" key="2">
    <source>
        <dbReference type="EMBL" id="MUB62746.1"/>
    </source>
</evidence>
<organism evidence="3 4">
    <name type="scientific">Hungatella hathewayi</name>
    <dbReference type="NCBI Taxonomy" id="154046"/>
    <lineage>
        <taxon>Bacteria</taxon>
        <taxon>Bacillati</taxon>
        <taxon>Bacillota</taxon>
        <taxon>Clostridia</taxon>
        <taxon>Lachnospirales</taxon>
        <taxon>Lachnospiraceae</taxon>
        <taxon>Hungatella</taxon>
    </lineage>
</organism>
<gene>
    <name evidence="3" type="ORF">DXD79_08275</name>
    <name evidence="2" type="ORF">GNE07_06695</name>
</gene>
<evidence type="ECO:0000313" key="5">
    <source>
        <dbReference type="Proteomes" id="UP000434223"/>
    </source>
</evidence>
<dbReference type="InterPro" id="IPR051532">
    <property type="entry name" value="Ester_Hydrolysis_Enzymes"/>
</dbReference>
<dbReference type="GeneID" id="93150240"/>
<proteinExistence type="predicted"/>
<dbReference type="InterPro" id="IPR013830">
    <property type="entry name" value="SGNH_hydro"/>
</dbReference>
<evidence type="ECO:0000259" key="1">
    <source>
        <dbReference type="Pfam" id="PF13472"/>
    </source>
</evidence>
<dbReference type="AlphaFoldDB" id="A0A174VAX0"/>
<evidence type="ECO:0000313" key="4">
    <source>
        <dbReference type="Proteomes" id="UP000263014"/>
    </source>
</evidence>
<dbReference type="InterPro" id="IPR036514">
    <property type="entry name" value="SGNH_hydro_sf"/>
</dbReference>
<protein>
    <submittedName>
        <fullName evidence="3">Arylesterase</fullName>
    </submittedName>
</protein>
<dbReference type="EMBL" id="QSON01000003">
    <property type="protein sequence ID" value="RGJ05995.1"/>
    <property type="molecule type" value="Genomic_DNA"/>
</dbReference>
<dbReference type="SUPFAM" id="SSF52266">
    <property type="entry name" value="SGNH hydrolase"/>
    <property type="match status" value="1"/>
</dbReference>
<feature type="domain" description="SGNH hydrolase-type esterase" evidence="1">
    <location>
        <begin position="7"/>
        <end position="194"/>
    </location>
</feature>
<reference evidence="2 5" key="2">
    <citation type="submission" date="2019-09" db="EMBL/GenBank/DDBJ databases">
        <title>Draft genome sequencing of Hungatella hathewayi 123Y-2.</title>
        <authorList>
            <person name="Lv Q."/>
            <person name="Li S."/>
        </authorList>
    </citation>
    <scope>NUCLEOTIDE SEQUENCE [LARGE SCALE GENOMIC DNA]</scope>
    <source>
        <strain evidence="2 5">123Y-2</strain>
    </source>
</reference>
<accession>A0A174VAX0</accession>
<dbReference type="PANTHER" id="PTHR30383">
    <property type="entry name" value="THIOESTERASE 1/PROTEASE 1/LYSOPHOSPHOLIPASE L1"/>
    <property type="match status" value="1"/>
</dbReference>